<dbReference type="GeneTree" id="ENSGT01150000286904"/>
<dbReference type="InterPro" id="IPR051261">
    <property type="entry name" value="NLR"/>
</dbReference>
<keyword evidence="6" id="KW-1185">Reference proteome</keyword>
<accession>A0A8C5C3D3</accession>
<dbReference type="SUPFAM" id="SSF52047">
    <property type="entry name" value="RNI-like"/>
    <property type="match status" value="1"/>
</dbReference>
<dbReference type="InterPro" id="IPR013320">
    <property type="entry name" value="ConA-like_dom_sf"/>
</dbReference>
<evidence type="ECO:0000259" key="4">
    <source>
        <dbReference type="PROSITE" id="PS50188"/>
    </source>
</evidence>
<dbReference type="Proteomes" id="UP000694546">
    <property type="component" value="Chromosome 4"/>
</dbReference>
<feature type="compositionally biased region" description="Basic and acidic residues" evidence="3">
    <location>
        <begin position="57"/>
        <end position="74"/>
    </location>
</feature>
<dbReference type="AlphaFoldDB" id="A0A8C5C3D3"/>
<dbReference type="InterPro" id="IPR001611">
    <property type="entry name" value="Leu-rich_rpt"/>
</dbReference>
<dbReference type="SMART" id="SM00449">
    <property type="entry name" value="SPRY"/>
    <property type="match status" value="1"/>
</dbReference>
<evidence type="ECO:0000256" key="3">
    <source>
        <dbReference type="SAM" id="MobiDB-lite"/>
    </source>
</evidence>
<dbReference type="SMART" id="SM00589">
    <property type="entry name" value="PRY"/>
    <property type="match status" value="1"/>
</dbReference>
<dbReference type="Gene3D" id="3.80.10.10">
    <property type="entry name" value="Ribonuclease Inhibitor"/>
    <property type="match status" value="2"/>
</dbReference>
<dbReference type="Pfam" id="PF13765">
    <property type="entry name" value="PRY"/>
    <property type="match status" value="1"/>
</dbReference>
<dbReference type="SMART" id="SM00368">
    <property type="entry name" value="LRR_RI"/>
    <property type="match status" value="7"/>
</dbReference>
<dbReference type="InterPro" id="IPR032675">
    <property type="entry name" value="LRR_dom_sf"/>
</dbReference>
<dbReference type="Pfam" id="PF13516">
    <property type="entry name" value="LRR_6"/>
    <property type="match status" value="5"/>
</dbReference>
<evidence type="ECO:0000313" key="6">
    <source>
        <dbReference type="Proteomes" id="UP000694546"/>
    </source>
</evidence>
<protein>
    <recommendedName>
        <fullName evidence="4">B30.2/SPRY domain-containing protein</fullName>
    </recommendedName>
</protein>
<dbReference type="InterPro" id="IPR006574">
    <property type="entry name" value="PRY"/>
</dbReference>
<dbReference type="InterPro" id="IPR003877">
    <property type="entry name" value="SPRY_dom"/>
</dbReference>
<reference evidence="5" key="1">
    <citation type="submission" date="2025-08" db="UniProtKB">
        <authorList>
            <consortium name="Ensembl"/>
        </authorList>
    </citation>
    <scope>IDENTIFICATION</scope>
</reference>
<evidence type="ECO:0000313" key="5">
    <source>
        <dbReference type="Ensembl" id="ENSGMOP00000054615.1"/>
    </source>
</evidence>
<feature type="compositionally biased region" description="Polar residues" evidence="3">
    <location>
        <begin position="36"/>
        <end position="50"/>
    </location>
</feature>
<evidence type="ECO:0000256" key="2">
    <source>
        <dbReference type="ARBA" id="ARBA00022737"/>
    </source>
</evidence>
<dbReference type="PROSITE" id="PS50188">
    <property type="entry name" value="B302_SPRY"/>
    <property type="match status" value="1"/>
</dbReference>
<sequence length="693" mass="76386">MNESEESEEGGHTSKPPLSWEHGHQSKAESPEQERSSSPVASCVSMTSDKSMGHPVNFKDGKQSTDKRSEKNQETSDTTVPSHVFVKSDGSIGQPPNFTDERPSTDESFVSIGLSMSPEKERSSSPVPSCVSMTSDKSMGHPVNFKDRKQSTEKRSEKNQETSDTTVPSHVIVKNDGSIGQPPNFTDERPSTNERKTPEPGQWAALVYILLTSDNELDVFDLRKYSASEEVLLRLLPVAKVSKKLLLSGCNLSEGCCEALASVLSLNSSLRELDLSTNDLQDSGVCLLSAGMGSPNCTLETLKMNGCLLTERCCEALASALSTKSSSLRVLDLSSNDLQDSGVKLLSARLETDCTLVTLRLKNCSLSERCCEALASVLSSNSSSLRELDLSSNDLQDSGVKLLSDGLGSPDCTLETLRLSGCLVTQEGCASLASALSSNPSHLRVLDLSYNHPGNSGVTLLSARLKDPHWRLDNLSVEHIGERRLTSGLRKYAYVFTLDPNTVHTYLSLSEGNSRVTLDEEDNWYPDHPERFDFFQQVLCREGLTGRCYWEVEVQGDASIGVAYREIRRKGQGDLSYLGGQNDSWCLKCYADHYIACCNNRRIDIRLPRTSRRVGVYVDCHAGTLTFYRVTPEVCDKVEGPSSNTWAHIHTFQSTFTQNCYPGFGFKFWRNVGENATVTLCDLFQRSLWSPDC</sequence>
<reference evidence="5" key="2">
    <citation type="submission" date="2025-09" db="UniProtKB">
        <authorList>
            <consortium name="Ensembl"/>
        </authorList>
    </citation>
    <scope>IDENTIFICATION</scope>
</reference>
<dbReference type="Pfam" id="PF00622">
    <property type="entry name" value="SPRY"/>
    <property type="match status" value="1"/>
</dbReference>
<feature type="compositionally biased region" description="Basic and acidic residues" evidence="3">
    <location>
        <begin position="186"/>
        <end position="198"/>
    </location>
</feature>
<organism evidence="5 6">
    <name type="scientific">Gadus morhua</name>
    <name type="common">Atlantic cod</name>
    <dbReference type="NCBI Taxonomy" id="8049"/>
    <lineage>
        <taxon>Eukaryota</taxon>
        <taxon>Metazoa</taxon>
        <taxon>Chordata</taxon>
        <taxon>Craniata</taxon>
        <taxon>Vertebrata</taxon>
        <taxon>Euteleostomi</taxon>
        <taxon>Actinopterygii</taxon>
        <taxon>Neopterygii</taxon>
        <taxon>Teleostei</taxon>
        <taxon>Neoteleostei</taxon>
        <taxon>Acanthomorphata</taxon>
        <taxon>Zeiogadaria</taxon>
        <taxon>Gadariae</taxon>
        <taxon>Gadiformes</taxon>
        <taxon>Gadoidei</taxon>
        <taxon>Gadidae</taxon>
        <taxon>Gadus</taxon>
    </lineage>
</organism>
<dbReference type="Gene3D" id="2.60.120.920">
    <property type="match status" value="1"/>
</dbReference>
<name>A0A8C5C3D3_GADMO</name>
<feature type="compositionally biased region" description="Basic and acidic residues" evidence="3">
    <location>
        <begin position="21"/>
        <end position="35"/>
    </location>
</feature>
<dbReference type="InterPro" id="IPR043136">
    <property type="entry name" value="B30.2/SPRY_sf"/>
</dbReference>
<dbReference type="PANTHER" id="PTHR24106">
    <property type="entry name" value="NACHT, LRR AND CARD DOMAINS-CONTAINING"/>
    <property type="match status" value="1"/>
</dbReference>
<feature type="domain" description="B30.2/SPRY" evidence="4">
    <location>
        <begin position="476"/>
        <end position="685"/>
    </location>
</feature>
<dbReference type="InterPro" id="IPR001870">
    <property type="entry name" value="B30.2/SPRY"/>
</dbReference>
<keyword evidence="2" id="KW-0677">Repeat</keyword>
<feature type="compositionally biased region" description="Polar residues" evidence="3">
    <location>
        <begin position="124"/>
        <end position="137"/>
    </location>
</feature>
<proteinExistence type="predicted"/>
<dbReference type="CDD" id="cd16040">
    <property type="entry name" value="SPRY_PRY_SNTX"/>
    <property type="match status" value="1"/>
</dbReference>
<dbReference type="SUPFAM" id="SSF49899">
    <property type="entry name" value="Concanavalin A-like lectins/glucanases"/>
    <property type="match status" value="1"/>
</dbReference>
<evidence type="ECO:0000256" key="1">
    <source>
        <dbReference type="ARBA" id="ARBA00022614"/>
    </source>
</evidence>
<dbReference type="PRINTS" id="PR01407">
    <property type="entry name" value="BUTYPHLNCDUF"/>
</dbReference>
<feature type="compositionally biased region" description="Basic and acidic residues" evidence="3">
    <location>
        <begin position="144"/>
        <end position="161"/>
    </location>
</feature>
<dbReference type="Ensembl" id="ENSGMOT00000073562.1">
    <property type="protein sequence ID" value="ENSGMOP00000054615.1"/>
    <property type="gene ID" value="ENSGMOG00000033435.1"/>
</dbReference>
<dbReference type="InterPro" id="IPR003879">
    <property type="entry name" value="Butyrophylin_SPRY"/>
</dbReference>
<keyword evidence="1" id="KW-0433">Leucine-rich repeat</keyword>
<feature type="region of interest" description="Disordered" evidence="3">
    <location>
        <begin position="1"/>
        <end position="198"/>
    </location>
</feature>